<feature type="domain" description="HTH cro/C1-type" evidence="2">
    <location>
        <begin position="7"/>
        <end position="61"/>
    </location>
</feature>
<dbReference type="Proteomes" id="UP000548278">
    <property type="component" value="Unassembled WGS sequence"/>
</dbReference>
<proteinExistence type="predicted"/>
<evidence type="ECO:0000313" key="4">
    <source>
        <dbReference type="EMBL" id="EAG1892609.1"/>
    </source>
</evidence>
<keyword evidence="1" id="KW-0238">DNA-binding</keyword>
<reference evidence="8 10" key="3">
    <citation type="submission" date="2018-06" db="EMBL/GenBank/DDBJ databases">
        <authorList>
            <consortium name="PulseNet: The National Subtyping Network for Foodborne Disease Surveillance"/>
            <person name="Tarr C.L."/>
            <person name="Trees E."/>
            <person name="Katz L.S."/>
            <person name="Carleton-Romer H.A."/>
            <person name="Stroika S."/>
            <person name="Kucerova Z."/>
            <person name="Roache K.F."/>
            <person name="Sabol A.L."/>
            <person name="Besser J."/>
            <person name="Gerner-Smidt P."/>
        </authorList>
    </citation>
    <scope>NUCLEOTIDE SEQUENCE [LARGE SCALE GENOMIC DNA]</scope>
    <source>
        <strain evidence="3 8">PNUSAL000134</strain>
        <strain evidence="4 10">PNUSAL002298</strain>
    </source>
</reference>
<dbReference type="SUPFAM" id="SSF47413">
    <property type="entry name" value="lambda repressor-like DNA-binding domains"/>
    <property type="match status" value="1"/>
</dbReference>
<dbReference type="InterPro" id="IPR010982">
    <property type="entry name" value="Lambda_DNA-bd_dom_sf"/>
</dbReference>
<evidence type="ECO:0000313" key="6">
    <source>
        <dbReference type="EMBL" id="HAB8396891.1"/>
    </source>
</evidence>
<protein>
    <submittedName>
        <fullName evidence="6">Helix-turn-helix domain-containing protein</fullName>
    </submittedName>
    <submittedName>
        <fullName evidence="5">XRE family transcriptional regulator</fullName>
    </submittedName>
</protein>
<dbReference type="EMBL" id="DAAIHR010000001">
    <property type="protein sequence ID" value="HAB8396891.1"/>
    <property type="molecule type" value="Genomic_DNA"/>
</dbReference>
<dbReference type="EMBL" id="AABATR010000001">
    <property type="protein sequence ID" value="EAG1892609.1"/>
    <property type="molecule type" value="Genomic_DNA"/>
</dbReference>
<reference evidence="7 9" key="2">
    <citation type="submission" date="2018-04" db="EMBL/GenBank/DDBJ databases">
        <title>Genome Analysis of a Prevalent Clone of Listeria monocytogenes Sequence Type 87 in China.</title>
        <authorList>
            <person name="Wang Y."/>
        </authorList>
    </citation>
    <scope>NUCLEOTIDE SEQUENCE [LARGE SCALE GENOMIC DNA]</scope>
    <source>
        <strain evidence="7 9">ICDC_LM1523</strain>
    </source>
</reference>
<evidence type="ECO:0000313" key="7">
    <source>
        <dbReference type="EMBL" id="KAA9453712.1"/>
    </source>
</evidence>
<evidence type="ECO:0000259" key="2">
    <source>
        <dbReference type="PROSITE" id="PS50943"/>
    </source>
</evidence>
<dbReference type="SMART" id="SM00530">
    <property type="entry name" value="HTH_XRE"/>
    <property type="match status" value="1"/>
</dbReference>
<dbReference type="GO" id="GO:0003677">
    <property type="term" value="F:DNA binding"/>
    <property type="evidence" value="ECO:0007669"/>
    <property type="project" value="UniProtKB-KW"/>
</dbReference>
<dbReference type="AlphaFoldDB" id="A0A459XKI3"/>
<dbReference type="EMBL" id="QDAY01000001">
    <property type="protein sequence ID" value="KAA9453712.1"/>
    <property type="molecule type" value="Genomic_DNA"/>
</dbReference>
<name>A0A459XKI3_LISMN</name>
<dbReference type="Proteomes" id="UP000460224">
    <property type="component" value="Unassembled WGS sequence"/>
</dbReference>
<evidence type="ECO:0000313" key="10">
    <source>
        <dbReference type="Proteomes" id="UP000478682"/>
    </source>
</evidence>
<dbReference type="EMBL" id="AABDGJ010000009">
    <property type="protein sequence ID" value="EAG6991204.1"/>
    <property type="molecule type" value="Genomic_DNA"/>
</dbReference>
<dbReference type="EMBL" id="AAAREG010000001">
    <property type="protein sequence ID" value="EAE2352857.1"/>
    <property type="molecule type" value="Genomic_DNA"/>
</dbReference>
<dbReference type="RefSeq" id="WP_009917594.1">
    <property type="nucleotide sequence ID" value="NZ_CP015593.1"/>
</dbReference>
<evidence type="ECO:0000313" key="8">
    <source>
        <dbReference type="Proteomes" id="UP000336166"/>
    </source>
</evidence>
<dbReference type="Proteomes" id="UP000840197">
    <property type="component" value="Unassembled WGS sequence"/>
</dbReference>
<dbReference type="Gene3D" id="1.10.260.40">
    <property type="entry name" value="lambda repressor-like DNA-binding domains"/>
    <property type="match status" value="1"/>
</dbReference>
<organism evidence="5 11">
    <name type="scientific">Listeria monocytogenes</name>
    <dbReference type="NCBI Taxonomy" id="1639"/>
    <lineage>
        <taxon>Bacteria</taxon>
        <taxon>Bacillati</taxon>
        <taxon>Bacillota</taxon>
        <taxon>Bacilli</taxon>
        <taxon>Bacillales</taxon>
        <taxon>Listeriaceae</taxon>
        <taxon>Listeria</taxon>
    </lineage>
</organism>
<accession>A0A459XKI3</accession>
<reference evidence="6" key="5">
    <citation type="submission" date="2020-01" db="EMBL/GenBank/DDBJ databases">
        <authorList>
            <consortium name="NCBI Pathogen Detection Project"/>
        </authorList>
    </citation>
    <scope>NUCLEOTIDE SEQUENCE</scope>
    <source>
        <strain evidence="6">CFIAFB20130012</strain>
    </source>
</reference>
<dbReference type="CDD" id="cd00093">
    <property type="entry name" value="HTH_XRE"/>
    <property type="match status" value="1"/>
</dbReference>
<gene>
    <name evidence="5" type="ORF">AB917_11470</name>
    <name evidence="4" type="ORF">BB997_03195</name>
    <name evidence="7" type="ORF">DCK61_04415</name>
    <name evidence="6" type="ORF">GYR60_00025</name>
    <name evidence="3" type="ORF">Y261_00665</name>
</gene>
<dbReference type="Proteomes" id="UP000336166">
    <property type="component" value="Unassembled WGS sequence"/>
</dbReference>
<evidence type="ECO:0000256" key="1">
    <source>
        <dbReference type="ARBA" id="ARBA00023125"/>
    </source>
</evidence>
<dbReference type="InterPro" id="IPR001387">
    <property type="entry name" value="Cro/C1-type_HTH"/>
</dbReference>
<sequence>MAIHMKLKEERKRKQWTQNVLAEKIGVSREVVGRWERLESIPTLKNCKIICRVFDITMDYLIKDEVDTKDNQLKYMKLGKDILDLANERYPIDFIRKYHIISKEEIFAIPRKKGLDFLSKVRSNLEKEDIGEDRRELRNYMRKFIFSWYKFDKVRFQLAKSQKLKSLEINAVLFSQDEIQSKIVEDYPERPVMLLRDLMVNRLEKYLCEEYSIDVNSISKDYEFENEVSEQTYKLVK</sequence>
<dbReference type="Proteomes" id="UP000478682">
    <property type="component" value="Unassembled WGS sequence"/>
</dbReference>
<reference evidence="5 11" key="4">
    <citation type="submission" date="2019-04" db="EMBL/GenBank/DDBJ databases">
        <authorList>
            <consortium name="GenomeTrakr network: Whole genome sequencing for foodborne pathogen traceback"/>
        </authorList>
    </citation>
    <scope>NUCLEOTIDE SEQUENCE [LARGE SCALE GENOMIC DNA]</scope>
    <source>
        <strain evidence="5 11">CFSAN004300</strain>
    </source>
</reference>
<reference evidence="6 12" key="1">
    <citation type="journal article" date="2018" name="Genome Biol.">
        <title>SKESA: strategic k-mer extension for scrupulous assemblies.</title>
        <authorList>
            <person name="Souvorov A."/>
            <person name="Agarwala R."/>
            <person name="Lipman D.J."/>
        </authorList>
    </citation>
    <scope>NUCLEOTIDE SEQUENCE [LARGE SCALE GENOMIC DNA]</scope>
    <source>
        <strain evidence="6 12">CFIAFB20130012</strain>
    </source>
</reference>
<evidence type="ECO:0000313" key="12">
    <source>
        <dbReference type="Proteomes" id="UP000840197"/>
    </source>
</evidence>
<evidence type="ECO:0000313" key="11">
    <source>
        <dbReference type="Proteomes" id="UP000548278"/>
    </source>
</evidence>
<dbReference type="PANTHER" id="PTHR46558">
    <property type="entry name" value="TRACRIPTIONAL REGULATORY PROTEIN-RELATED-RELATED"/>
    <property type="match status" value="1"/>
</dbReference>
<evidence type="ECO:0000313" key="3">
    <source>
        <dbReference type="EMBL" id="EAE2352857.1"/>
    </source>
</evidence>
<dbReference type="Pfam" id="PF01381">
    <property type="entry name" value="HTH_3"/>
    <property type="match status" value="1"/>
</dbReference>
<evidence type="ECO:0000313" key="9">
    <source>
        <dbReference type="Proteomes" id="UP000460224"/>
    </source>
</evidence>
<dbReference type="PROSITE" id="PS50943">
    <property type="entry name" value="HTH_CROC1"/>
    <property type="match status" value="1"/>
</dbReference>
<comment type="caution">
    <text evidence="5">The sequence shown here is derived from an EMBL/GenBank/DDBJ whole genome shotgun (WGS) entry which is preliminary data.</text>
</comment>
<dbReference type="PANTHER" id="PTHR46558:SF4">
    <property type="entry name" value="DNA-BIDING PHAGE PROTEIN"/>
    <property type="match status" value="1"/>
</dbReference>
<evidence type="ECO:0000313" key="5">
    <source>
        <dbReference type="EMBL" id="EAG6991204.1"/>
    </source>
</evidence>